<protein>
    <recommendedName>
        <fullName evidence="1">Reverse transcriptase domain-containing protein</fullName>
    </recommendedName>
</protein>
<proteinExistence type="predicted"/>
<comment type="caution">
    <text evidence="2">The sequence shown here is derived from an EMBL/GenBank/DDBJ whole genome shotgun (WGS) entry which is preliminary data.</text>
</comment>
<gene>
    <name evidence="2" type="ORF">Zmor_002216</name>
</gene>
<sequence>MLLIPWEVIHKEFVRIDISAHIRRLIANYLMDCYLNLGDDSSRAFTCGVPQGSVLVPELCNIAYDSVLSVSAHRNVHLVAYADDLAIIATARKETKLQTNMYHALRLVKREITEKGRKFAIDKTKVISLAEGKNSVRSTFPLVRRRSEARKNSSTSV</sequence>
<feature type="domain" description="Reverse transcriptase" evidence="1">
    <location>
        <begin position="1"/>
        <end position="157"/>
    </location>
</feature>
<organism evidence="2 3">
    <name type="scientific">Zophobas morio</name>
    <dbReference type="NCBI Taxonomy" id="2755281"/>
    <lineage>
        <taxon>Eukaryota</taxon>
        <taxon>Metazoa</taxon>
        <taxon>Ecdysozoa</taxon>
        <taxon>Arthropoda</taxon>
        <taxon>Hexapoda</taxon>
        <taxon>Insecta</taxon>
        <taxon>Pterygota</taxon>
        <taxon>Neoptera</taxon>
        <taxon>Endopterygota</taxon>
        <taxon>Coleoptera</taxon>
        <taxon>Polyphaga</taxon>
        <taxon>Cucujiformia</taxon>
        <taxon>Tenebrionidae</taxon>
        <taxon>Zophobas</taxon>
    </lineage>
</organism>
<dbReference type="PROSITE" id="PS50878">
    <property type="entry name" value="RT_POL"/>
    <property type="match status" value="1"/>
</dbReference>
<dbReference type="AlphaFoldDB" id="A0AA38MPW0"/>
<evidence type="ECO:0000313" key="3">
    <source>
        <dbReference type="Proteomes" id="UP001168821"/>
    </source>
</evidence>
<accession>A0AA38MPW0</accession>
<reference evidence="2" key="1">
    <citation type="journal article" date="2023" name="G3 (Bethesda)">
        <title>Whole genome assemblies of Zophobas morio and Tenebrio molitor.</title>
        <authorList>
            <person name="Kaur S."/>
            <person name="Stinson S.A."/>
            <person name="diCenzo G.C."/>
        </authorList>
    </citation>
    <scope>NUCLEOTIDE SEQUENCE</scope>
    <source>
        <strain evidence="2">QUZm001</strain>
    </source>
</reference>
<dbReference type="Proteomes" id="UP001168821">
    <property type="component" value="Unassembled WGS sequence"/>
</dbReference>
<evidence type="ECO:0000313" key="2">
    <source>
        <dbReference type="EMBL" id="KAJ3666785.1"/>
    </source>
</evidence>
<dbReference type="GO" id="GO:0071897">
    <property type="term" value="P:DNA biosynthetic process"/>
    <property type="evidence" value="ECO:0007669"/>
    <property type="project" value="UniProtKB-ARBA"/>
</dbReference>
<dbReference type="InterPro" id="IPR043502">
    <property type="entry name" value="DNA/RNA_pol_sf"/>
</dbReference>
<dbReference type="InterPro" id="IPR000477">
    <property type="entry name" value="RT_dom"/>
</dbReference>
<dbReference type="Pfam" id="PF00078">
    <property type="entry name" value="RVT_1"/>
    <property type="match status" value="1"/>
</dbReference>
<keyword evidence="3" id="KW-1185">Reference proteome</keyword>
<evidence type="ECO:0000259" key="1">
    <source>
        <dbReference type="PROSITE" id="PS50878"/>
    </source>
</evidence>
<dbReference type="EMBL" id="JALNTZ010000001">
    <property type="protein sequence ID" value="KAJ3666785.1"/>
    <property type="molecule type" value="Genomic_DNA"/>
</dbReference>
<name>A0AA38MPW0_9CUCU</name>
<dbReference type="SUPFAM" id="SSF56672">
    <property type="entry name" value="DNA/RNA polymerases"/>
    <property type="match status" value="1"/>
</dbReference>